<sequence length="91" mass="10435">MKLVRLETIRLNDGSFELQFNEDGFTPFYPNTINDDGVDVASGKVNVDSIYYHHLDRDDTRYLIYLKGYHGRVDGTEIPSLEKALDAHLQS</sequence>
<evidence type="ECO:0000313" key="1">
    <source>
        <dbReference type="EMBL" id="MDR8262522.1"/>
    </source>
</evidence>
<dbReference type="Proteomes" id="UP000237823">
    <property type="component" value="Unassembled WGS sequence"/>
</dbReference>
<evidence type="ECO:0000313" key="2">
    <source>
        <dbReference type="EMBL" id="PRN37301.1"/>
    </source>
</evidence>
<dbReference type="RefSeq" id="WP_000780217.1">
    <property type="nucleotide sequence ID" value="NZ_AP024415.1"/>
</dbReference>
<reference evidence="2 3" key="1">
    <citation type="submission" date="2017-04" db="EMBL/GenBank/DDBJ databases">
        <title>Comparison of Acinetobacter baumannii whole genome sequences from two major hospitals in Kuwait.</title>
        <authorList>
            <person name="Nasser K."/>
            <person name="Habibi N."/>
            <person name="Khan M.W."/>
            <person name="Purohit P."/>
            <person name="Al-Obaid I."/>
            <person name="Dhar R."/>
            <person name="Al-Fouzan W."/>
            <person name="Mustafa A.S."/>
        </authorList>
    </citation>
    <scope>NUCLEOTIDE SEQUENCE [LARGE SCALE GENOMIC DNA]</scope>
    <source>
        <strain evidence="2 3">KUFAR57</strain>
    </source>
</reference>
<accession>A0A219CH73</accession>
<dbReference type="EMBL" id="NEPB01000002">
    <property type="protein sequence ID" value="PRN37301.1"/>
    <property type="molecule type" value="Genomic_DNA"/>
</dbReference>
<reference evidence="1" key="2">
    <citation type="submission" date="2019-07" db="EMBL/GenBank/DDBJ databases">
        <title>Biological characteristics of mucoid Acinetobacter baumannii from a general hospital in China.</title>
        <authorList>
            <person name="Hua X."/>
            <person name="Yu Y."/>
        </authorList>
    </citation>
    <scope>NUCLEOTIDE SEQUENCE [LARGE SCALE GENOMIC DNA]</scope>
    <source>
        <strain evidence="1">N41</strain>
    </source>
</reference>
<gene>
    <name evidence="2" type="ORF">B9W25_01000</name>
    <name evidence="1" type="ORF">FPK87_18935</name>
</gene>
<protein>
    <submittedName>
        <fullName evidence="2">Uncharacterized protein</fullName>
    </submittedName>
</protein>
<proteinExistence type="predicted"/>
<organism evidence="2 3">
    <name type="scientific">Acinetobacter baumannii</name>
    <dbReference type="NCBI Taxonomy" id="470"/>
    <lineage>
        <taxon>Bacteria</taxon>
        <taxon>Pseudomonadati</taxon>
        <taxon>Pseudomonadota</taxon>
        <taxon>Gammaproteobacteria</taxon>
        <taxon>Moraxellales</taxon>
        <taxon>Moraxellaceae</taxon>
        <taxon>Acinetobacter</taxon>
        <taxon>Acinetobacter calcoaceticus/baumannii complex</taxon>
    </lineage>
</organism>
<dbReference type="EMBL" id="VMBB01000042">
    <property type="protein sequence ID" value="MDR8262522.1"/>
    <property type="molecule type" value="Genomic_DNA"/>
</dbReference>
<dbReference type="AlphaFoldDB" id="A0A219CH73"/>
<evidence type="ECO:0000313" key="3">
    <source>
        <dbReference type="Proteomes" id="UP000237823"/>
    </source>
</evidence>
<comment type="caution">
    <text evidence="2">The sequence shown here is derived from an EMBL/GenBank/DDBJ whole genome shotgun (WGS) entry which is preliminary data.</text>
</comment>
<name>A0A219CH73_ACIBA</name>